<feature type="chain" id="PRO_5046873858" evidence="3">
    <location>
        <begin position="22"/>
        <end position="374"/>
    </location>
</feature>
<evidence type="ECO:0000256" key="1">
    <source>
        <dbReference type="ARBA" id="ARBA00004613"/>
    </source>
</evidence>
<proteinExistence type="predicted"/>
<dbReference type="Gene3D" id="2.120.10.30">
    <property type="entry name" value="TolB, C-terminal domain"/>
    <property type="match status" value="1"/>
</dbReference>
<evidence type="ECO:0000313" key="4">
    <source>
        <dbReference type="EMBL" id="MFD2934473.1"/>
    </source>
</evidence>
<dbReference type="InterPro" id="IPR017996">
    <property type="entry name" value="MRJP/yellow-related"/>
</dbReference>
<evidence type="ECO:0000256" key="2">
    <source>
        <dbReference type="ARBA" id="ARBA00022525"/>
    </source>
</evidence>
<dbReference type="EMBL" id="JBHUOM010000002">
    <property type="protein sequence ID" value="MFD2934473.1"/>
    <property type="molecule type" value="Genomic_DNA"/>
</dbReference>
<protein>
    <submittedName>
        <fullName evidence="4">L-dopachrome tautomerase-related protein</fullName>
    </submittedName>
</protein>
<dbReference type="Pfam" id="PF03022">
    <property type="entry name" value="MRJP"/>
    <property type="match status" value="1"/>
</dbReference>
<evidence type="ECO:0000256" key="3">
    <source>
        <dbReference type="SAM" id="SignalP"/>
    </source>
</evidence>
<name>A0ABW6AJ35_9BACT</name>
<gene>
    <name evidence="4" type="ORF">ACFS25_11825</name>
</gene>
<comment type="subcellular location">
    <subcellularLocation>
        <location evidence="1">Secreted</location>
    </subcellularLocation>
</comment>
<organism evidence="4 5">
    <name type="scientific">Spirosoma flavum</name>
    <dbReference type="NCBI Taxonomy" id="2048557"/>
    <lineage>
        <taxon>Bacteria</taxon>
        <taxon>Pseudomonadati</taxon>
        <taxon>Bacteroidota</taxon>
        <taxon>Cytophagia</taxon>
        <taxon>Cytophagales</taxon>
        <taxon>Cytophagaceae</taxon>
        <taxon>Spirosoma</taxon>
    </lineage>
</organism>
<accession>A0ABW6AJ35</accession>
<dbReference type="SUPFAM" id="SSF63829">
    <property type="entry name" value="Calcium-dependent phosphotriesterase"/>
    <property type="match status" value="1"/>
</dbReference>
<reference evidence="5" key="1">
    <citation type="journal article" date="2019" name="Int. J. Syst. Evol. Microbiol.">
        <title>The Global Catalogue of Microorganisms (GCM) 10K type strain sequencing project: providing services to taxonomists for standard genome sequencing and annotation.</title>
        <authorList>
            <consortium name="The Broad Institute Genomics Platform"/>
            <consortium name="The Broad Institute Genome Sequencing Center for Infectious Disease"/>
            <person name="Wu L."/>
            <person name="Ma J."/>
        </authorList>
    </citation>
    <scope>NUCLEOTIDE SEQUENCE [LARGE SCALE GENOMIC DNA]</scope>
    <source>
        <strain evidence="5">KCTC 52490</strain>
    </source>
</reference>
<feature type="signal peptide" evidence="3">
    <location>
        <begin position="1"/>
        <end position="21"/>
    </location>
</feature>
<comment type="caution">
    <text evidence="4">The sequence shown here is derived from an EMBL/GenBank/DDBJ whole genome shotgun (WGS) entry which is preliminary data.</text>
</comment>
<dbReference type="PANTHER" id="PTHR10009">
    <property type="entry name" value="PROTEIN YELLOW-RELATED"/>
    <property type="match status" value="1"/>
</dbReference>
<keyword evidence="3" id="KW-0732">Signal</keyword>
<dbReference type="PANTHER" id="PTHR10009:SF18">
    <property type="entry name" value="PROTEIN YELLOW-LIKE PROTEIN"/>
    <property type="match status" value="1"/>
</dbReference>
<keyword evidence="5" id="KW-1185">Reference proteome</keyword>
<dbReference type="InterPro" id="IPR011042">
    <property type="entry name" value="6-blade_b-propeller_TolB-like"/>
</dbReference>
<evidence type="ECO:0000313" key="5">
    <source>
        <dbReference type="Proteomes" id="UP001597512"/>
    </source>
</evidence>
<dbReference type="RefSeq" id="WP_381500389.1">
    <property type="nucleotide sequence ID" value="NZ_JBHUOM010000002.1"/>
</dbReference>
<keyword evidence="2" id="KW-0964">Secreted</keyword>
<sequence>MKITLLSGIMTLISLSLSAQSGQSPALETVAEFGKHQPIGVGVSQEQPASPGRSSPERIFVTFPKSKQNYDYGLAEIVNRKDGTGERRPYPNAEWNQWDSLNPQNRFINVQALFVDQTNALWVLDPANPADQPPISAGIKLMKINLATNQVEKIYRFDDLPRERMGLNDVQVDARRQVAYLSDPKRSAIVVLDLKTSKSRTLLEGDKSTKADPDFILTIDGQAVKDDKGRPFSSNVNGIALTRDFTYLYYRAINQTKLYRIATEYLNNPALSPAEVASHVETMAEAGVSHGMVADAKGNVFMTNSPDKAVRYLTPDRQLKTLVRDSRLLWPDSFAVGSDGYLYLTAAQIQRTKRYNNGQDKVDYPFRLYRMKLP</sequence>
<dbReference type="Proteomes" id="UP001597512">
    <property type="component" value="Unassembled WGS sequence"/>
</dbReference>